<organism evidence="2 3">
    <name type="scientific">Lysinibacillus capsici</name>
    <dbReference type="NCBI Taxonomy" id="2115968"/>
    <lineage>
        <taxon>Bacteria</taxon>
        <taxon>Bacillati</taxon>
        <taxon>Bacillota</taxon>
        <taxon>Bacilli</taxon>
        <taxon>Bacillales</taxon>
        <taxon>Bacillaceae</taxon>
        <taxon>Lysinibacillus</taxon>
    </lineage>
</organism>
<keyword evidence="1" id="KW-0472">Membrane</keyword>
<sequence>MEDKRYMSHMNWQGCKCPKKEEKCCQRKVEKCHCQKEEKCHCKKEEKCHCKKEEKCTPRMSSNCRGCICHQLRKLELATTLDIFLSGGISFLGVTFISFDPRNCCAYFLEPGAAAASPLIVDCNKIVAIRRVAVA</sequence>
<name>A0ABY8KPH3_9BACI</name>
<feature type="transmembrane region" description="Helical" evidence="1">
    <location>
        <begin position="81"/>
        <end position="99"/>
    </location>
</feature>
<gene>
    <name evidence="2" type="ORF">QBO96_06825</name>
</gene>
<dbReference type="RefSeq" id="WP_279495598.1">
    <property type="nucleotide sequence ID" value="NZ_CP122283.1"/>
</dbReference>
<keyword evidence="1" id="KW-0812">Transmembrane</keyword>
<evidence type="ECO:0000313" key="2">
    <source>
        <dbReference type="EMBL" id="WGF39974.1"/>
    </source>
</evidence>
<keyword evidence="1" id="KW-1133">Transmembrane helix</keyword>
<evidence type="ECO:0000313" key="3">
    <source>
        <dbReference type="Proteomes" id="UP001244564"/>
    </source>
</evidence>
<evidence type="ECO:0000256" key="1">
    <source>
        <dbReference type="SAM" id="Phobius"/>
    </source>
</evidence>
<reference evidence="2 3" key="1">
    <citation type="submission" date="2023-04" db="EMBL/GenBank/DDBJ databases">
        <title>Genomic of Lysinibacillus capsici TSBLM.</title>
        <authorList>
            <person name="Hu X.S."/>
            <person name="Yu C.H."/>
        </authorList>
    </citation>
    <scope>NUCLEOTIDE SEQUENCE [LARGE SCALE GENOMIC DNA]</scope>
    <source>
        <strain evidence="2 3">TSBLM</strain>
    </source>
</reference>
<proteinExistence type="predicted"/>
<accession>A0ABY8KPH3</accession>
<keyword evidence="3" id="KW-1185">Reference proteome</keyword>
<dbReference type="Proteomes" id="UP001244564">
    <property type="component" value="Chromosome"/>
</dbReference>
<protein>
    <submittedName>
        <fullName evidence="2">Uncharacterized protein</fullName>
    </submittedName>
</protein>
<dbReference type="EMBL" id="CP122283">
    <property type="protein sequence ID" value="WGF39974.1"/>
    <property type="molecule type" value="Genomic_DNA"/>
</dbReference>